<accession>A0A0N4VJC5</accession>
<keyword evidence="6" id="KW-0812">Transmembrane</keyword>
<protein>
    <recommendedName>
        <fullName evidence="2">DnaJ homolog subfamily B member 9</fullName>
    </recommendedName>
    <alternativeName>
        <fullName evidence="3">Endoplasmic reticulum DNA J domain-containing protein 4</fullName>
    </alternativeName>
</protein>
<dbReference type="PRINTS" id="PR00625">
    <property type="entry name" value="JDOMAIN"/>
</dbReference>
<dbReference type="Pfam" id="PF00226">
    <property type="entry name" value="DnaJ"/>
    <property type="match status" value="1"/>
</dbReference>
<dbReference type="PROSITE" id="PS00636">
    <property type="entry name" value="DNAJ_1"/>
    <property type="match status" value="1"/>
</dbReference>
<dbReference type="PROSITE" id="PS50076">
    <property type="entry name" value="DNAJ_2"/>
    <property type="match status" value="1"/>
</dbReference>
<comment type="function">
    <text evidence="4">Co-chaperone for Hsp70 protein HSPA5/BiP that acts as a key repressor of the ERN1/IRE1-mediated unfolded protein response (UPR). J domain-containing co-chaperones stimulate the ATPase activity of Hsp70 proteins and are required for efficient substrate recognition by Hsp70 proteins. In the unstressed endoplasmic reticulum, interacts with the luminal region of ERN1/IRE1 and selectively recruits HSPA5/BiP: HSPA5/BiP disrupts the dimerization of the active ERN1/IRE1 luminal region, thereby inactivating ERN1/IRE1. Also involved in endoplasmic reticulum-associated degradation (ERAD) of misfolded proteins. Required for survival of B-cell progenitors and normal antibody production.</text>
</comment>
<comment type="subunit">
    <text evidence="5">Interacts with HSPA5/BiP; interaction is direct. Interacts with ERN1/IRE1 (via the luminal region). Interacts with DERL1.</text>
</comment>
<dbReference type="AlphaFoldDB" id="A0A0N4VJC5"/>
<gene>
    <name evidence="8" type="ORF">EVEC_LOCUS10271</name>
</gene>
<keyword evidence="6" id="KW-0472">Membrane</keyword>
<dbReference type="SMART" id="SM00271">
    <property type="entry name" value="DnaJ"/>
    <property type="match status" value="1"/>
</dbReference>
<reference evidence="10" key="1">
    <citation type="submission" date="2017-02" db="UniProtKB">
        <authorList>
            <consortium name="WormBaseParasite"/>
        </authorList>
    </citation>
    <scope>IDENTIFICATION</scope>
</reference>
<dbReference type="PANTHER" id="PTHR44360">
    <property type="entry name" value="DNAJ HOMOLOG SUBFAMILY B MEMBER 9"/>
    <property type="match status" value="1"/>
</dbReference>
<evidence type="ECO:0000256" key="3">
    <source>
        <dbReference type="ARBA" id="ARBA00041533"/>
    </source>
</evidence>
<evidence type="ECO:0000313" key="9">
    <source>
        <dbReference type="Proteomes" id="UP000274131"/>
    </source>
</evidence>
<reference evidence="8 9" key="2">
    <citation type="submission" date="2018-10" db="EMBL/GenBank/DDBJ databases">
        <authorList>
            <consortium name="Pathogen Informatics"/>
        </authorList>
    </citation>
    <scope>NUCLEOTIDE SEQUENCE [LARGE SCALE GENOMIC DNA]</scope>
</reference>
<dbReference type="GO" id="GO:0051787">
    <property type="term" value="F:misfolded protein binding"/>
    <property type="evidence" value="ECO:0007669"/>
    <property type="project" value="TreeGrafter"/>
</dbReference>
<sequence>MGEEDYYSILGVEKTASQAAIKKAFRNLAMKYHPDRNKAPDAEEKFRKIAEAYETLADEKKRRAYDAGGYSNEHFANDFDFDAFFRNFQESNDLLLKIFETFVFILSYSIFKFFLGMKMHTSAHMKAHMEATGGIFEDLWEGFGDAFPGFVSLDDFDHFGSSGSHVGDPASMYSESVNAGGNRIE</sequence>
<evidence type="ECO:0000256" key="4">
    <source>
        <dbReference type="ARBA" id="ARBA00045428"/>
    </source>
</evidence>
<dbReference type="PANTHER" id="PTHR44360:SF1">
    <property type="entry name" value="DNAJ HOMOLOG SUBFAMILY B MEMBER 9"/>
    <property type="match status" value="1"/>
</dbReference>
<dbReference type="Proteomes" id="UP000274131">
    <property type="component" value="Unassembled WGS sequence"/>
</dbReference>
<dbReference type="OrthoDB" id="10250354at2759"/>
<dbReference type="InterPro" id="IPR018253">
    <property type="entry name" value="DnaJ_domain_CS"/>
</dbReference>
<keyword evidence="9" id="KW-1185">Reference proteome</keyword>
<evidence type="ECO:0000313" key="8">
    <source>
        <dbReference type="EMBL" id="VDD95520.1"/>
    </source>
</evidence>
<dbReference type="InterPro" id="IPR001623">
    <property type="entry name" value="DnaJ_domain"/>
</dbReference>
<evidence type="ECO:0000259" key="7">
    <source>
        <dbReference type="PROSITE" id="PS50076"/>
    </source>
</evidence>
<evidence type="ECO:0000256" key="6">
    <source>
        <dbReference type="SAM" id="Phobius"/>
    </source>
</evidence>
<dbReference type="InterPro" id="IPR036869">
    <property type="entry name" value="J_dom_sf"/>
</dbReference>
<keyword evidence="1" id="KW-0143">Chaperone</keyword>
<dbReference type="SUPFAM" id="SSF46565">
    <property type="entry name" value="Chaperone J-domain"/>
    <property type="match status" value="1"/>
</dbReference>
<dbReference type="WBParaSite" id="EVEC_0001094601-mRNA-1">
    <property type="protein sequence ID" value="EVEC_0001094601-mRNA-1"/>
    <property type="gene ID" value="EVEC_0001094601"/>
</dbReference>
<feature type="transmembrane region" description="Helical" evidence="6">
    <location>
        <begin position="94"/>
        <end position="115"/>
    </location>
</feature>
<feature type="domain" description="J" evidence="7">
    <location>
        <begin position="5"/>
        <end position="69"/>
    </location>
</feature>
<dbReference type="InterPro" id="IPR051948">
    <property type="entry name" value="Hsp70_co-chaperone_J-domain"/>
</dbReference>
<evidence type="ECO:0000256" key="5">
    <source>
        <dbReference type="ARBA" id="ARBA00046365"/>
    </source>
</evidence>
<evidence type="ECO:0000313" key="10">
    <source>
        <dbReference type="WBParaSite" id="EVEC_0001094601-mRNA-1"/>
    </source>
</evidence>
<name>A0A0N4VJC5_ENTVE</name>
<proteinExistence type="predicted"/>
<evidence type="ECO:0000256" key="1">
    <source>
        <dbReference type="ARBA" id="ARBA00023186"/>
    </source>
</evidence>
<keyword evidence="6" id="KW-1133">Transmembrane helix</keyword>
<dbReference type="Gene3D" id="1.10.287.110">
    <property type="entry name" value="DnaJ domain"/>
    <property type="match status" value="1"/>
</dbReference>
<dbReference type="STRING" id="51028.A0A0N4VJC5"/>
<dbReference type="GO" id="GO:0051087">
    <property type="term" value="F:protein-folding chaperone binding"/>
    <property type="evidence" value="ECO:0007669"/>
    <property type="project" value="TreeGrafter"/>
</dbReference>
<dbReference type="EMBL" id="UXUI01010688">
    <property type="protein sequence ID" value="VDD95520.1"/>
    <property type="molecule type" value="Genomic_DNA"/>
</dbReference>
<organism evidence="10">
    <name type="scientific">Enterobius vermicularis</name>
    <name type="common">Human pinworm</name>
    <dbReference type="NCBI Taxonomy" id="51028"/>
    <lineage>
        <taxon>Eukaryota</taxon>
        <taxon>Metazoa</taxon>
        <taxon>Ecdysozoa</taxon>
        <taxon>Nematoda</taxon>
        <taxon>Chromadorea</taxon>
        <taxon>Rhabditida</taxon>
        <taxon>Spirurina</taxon>
        <taxon>Oxyuridomorpha</taxon>
        <taxon>Oxyuroidea</taxon>
        <taxon>Oxyuridae</taxon>
        <taxon>Enterobius</taxon>
    </lineage>
</organism>
<evidence type="ECO:0000256" key="2">
    <source>
        <dbReference type="ARBA" id="ARBA00040158"/>
    </source>
</evidence>
<dbReference type="CDD" id="cd06257">
    <property type="entry name" value="DnaJ"/>
    <property type="match status" value="1"/>
</dbReference>
<dbReference type="GO" id="GO:0036503">
    <property type="term" value="P:ERAD pathway"/>
    <property type="evidence" value="ECO:0007669"/>
    <property type="project" value="TreeGrafter"/>
</dbReference>
<dbReference type="GO" id="GO:0005783">
    <property type="term" value="C:endoplasmic reticulum"/>
    <property type="evidence" value="ECO:0007669"/>
    <property type="project" value="TreeGrafter"/>
</dbReference>